<keyword evidence="1" id="KW-0732">Signal</keyword>
<accession>A0ABQ6N0R1</accession>
<keyword evidence="2" id="KW-1015">Disulfide bond</keyword>
<gene>
    <name evidence="4" type="ORF">TeGR_g14653</name>
</gene>
<keyword evidence="5" id="KW-1185">Reference proteome</keyword>
<dbReference type="Gene3D" id="2.60.120.200">
    <property type="match status" value="1"/>
</dbReference>
<dbReference type="EMBL" id="BRYB01001980">
    <property type="protein sequence ID" value="GMI37548.1"/>
    <property type="molecule type" value="Genomic_DNA"/>
</dbReference>
<dbReference type="InterPro" id="IPR006558">
    <property type="entry name" value="LamG-like"/>
</dbReference>
<sequence>MQGGSTSTELIAFRTLFRDAPTESYPPPSSGLTVSYWFKMDPVKTAANRQILLSDASSYTLHFFIDGTGGTAEFKEMIESPEVGYSNGTATQDLVGRWQQFTLTTDNNSEGATVKLYLDGELVQDEVLAYDPVDFAMCDGMCIGSHCDMRADNVRLYSDHFHGELDELAFYKRVLSAEEVAATYDKPREPEEDLVFYYDFEGSFDSSFVPNLGSSGSTFDLLLGSNHLESNGDMLVAPGDAQGPDVCRFGEGEPLLMCGAATKPSFLGSGAPLKGAGQAVVASAVVGGGGVEIELPGSDSDDPDAALTFVVSASPDLGSVDLDSSTGVATYSPPSSATAASDTFSYTVASNGATSSPATVRVVFASPPTALNVSLTCVEDEDSPPIILDMRDPAGLSTSATLISLPSYGSLSALDSSNNVVGTFDSTTELPVSTTLRLLYHPDADSARADSFTYTATNTQGLASEPGRVEVAMYTINDEPQVGDPSATLDDANAEFAIGIEVVDTDDTFVSVFVNELPASGTLYYSGDDMTQPVEAYQPSFAGRIDQYVTEVLEFSTFWPSTSDMYQPNRVIGGQDSPDTYADSKDAFSYYTMNGGVDQCGISITTGVGGDTDNNFNTFDPVDGITRKEVGSDCWNGLAVHAAEGYSEFFTVRYNESVYISAIEIGEPRGAGTVVSIEAYDYATGTWAQMWSGEPDVTRHNDHTNSKLFARFQPDLCHPNFKTDVVRVKTDTLAIDDWNEFDYVKLSGFREPPPGLVDPSSLLFVPPPNMDCVTSFKFSLSDCAGSSSYLEAVNMAIEEINDKSDGINDVLLPNTII</sequence>
<protein>
    <recommendedName>
        <fullName evidence="3">LamG-like jellyroll fold domain-containing protein</fullName>
    </recommendedName>
</protein>
<dbReference type="InterPro" id="IPR013320">
    <property type="entry name" value="ConA-like_dom_sf"/>
</dbReference>
<dbReference type="Proteomes" id="UP001165060">
    <property type="component" value="Unassembled WGS sequence"/>
</dbReference>
<evidence type="ECO:0000313" key="4">
    <source>
        <dbReference type="EMBL" id="GMI37548.1"/>
    </source>
</evidence>
<organism evidence="4 5">
    <name type="scientific">Tetraparma gracilis</name>
    <dbReference type="NCBI Taxonomy" id="2962635"/>
    <lineage>
        <taxon>Eukaryota</taxon>
        <taxon>Sar</taxon>
        <taxon>Stramenopiles</taxon>
        <taxon>Ochrophyta</taxon>
        <taxon>Bolidophyceae</taxon>
        <taxon>Parmales</taxon>
        <taxon>Triparmaceae</taxon>
        <taxon>Tetraparma</taxon>
    </lineage>
</organism>
<evidence type="ECO:0000256" key="2">
    <source>
        <dbReference type="ARBA" id="ARBA00023157"/>
    </source>
</evidence>
<name>A0ABQ6N0R1_9STRA</name>
<evidence type="ECO:0000313" key="5">
    <source>
        <dbReference type="Proteomes" id="UP001165060"/>
    </source>
</evidence>
<dbReference type="SMART" id="SM00560">
    <property type="entry name" value="LamGL"/>
    <property type="match status" value="1"/>
</dbReference>
<dbReference type="Pfam" id="PF13385">
    <property type="entry name" value="Laminin_G_3"/>
    <property type="match status" value="1"/>
</dbReference>
<evidence type="ECO:0000259" key="3">
    <source>
        <dbReference type="SMART" id="SM00560"/>
    </source>
</evidence>
<feature type="non-terminal residue" evidence="4">
    <location>
        <position position="817"/>
    </location>
</feature>
<dbReference type="SUPFAM" id="SSF49899">
    <property type="entry name" value="Concanavalin A-like lectins/glucanases"/>
    <property type="match status" value="1"/>
</dbReference>
<dbReference type="Pfam" id="PF17963">
    <property type="entry name" value="Big_9"/>
    <property type="match status" value="1"/>
</dbReference>
<evidence type="ECO:0000256" key="1">
    <source>
        <dbReference type="ARBA" id="ARBA00022729"/>
    </source>
</evidence>
<reference evidence="4 5" key="1">
    <citation type="journal article" date="2023" name="Commun. Biol.">
        <title>Genome analysis of Parmales, the sister group of diatoms, reveals the evolutionary specialization of diatoms from phago-mixotrophs to photoautotrophs.</title>
        <authorList>
            <person name="Ban H."/>
            <person name="Sato S."/>
            <person name="Yoshikawa S."/>
            <person name="Yamada K."/>
            <person name="Nakamura Y."/>
            <person name="Ichinomiya M."/>
            <person name="Sato N."/>
            <person name="Blanc-Mathieu R."/>
            <person name="Endo H."/>
            <person name="Kuwata A."/>
            <person name="Ogata H."/>
        </authorList>
    </citation>
    <scope>NUCLEOTIDE SEQUENCE [LARGE SCALE GENOMIC DNA]</scope>
</reference>
<comment type="caution">
    <text evidence="4">The sequence shown here is derived from an EMBL/GenBank/DDBJ whole genome shotgun (WGS) entry which is preliminary data.</text>
</comment>
<proteinExistence type="predicted"/>
<feature type="domain" description="LamG-like jellyroll fold" evidence="3">
    <location>
        <begin position="30"/>
        <end position="178"/>
    </location>
</feature>